<dbReference type="AlphaFoldDB" id="A0A840D2E1"/>
<name>A0A840D2E1_9BACE</name>
<dbReference type="Proteomes" id="UP000560658">
    <property type="component" value="Unassembled WGS sequence"/>
</dbReference>
<reference evidence="1" key="1">
    <citation type="submission" date="2020-08" db="EMBL/GenBank/DDBJ databases">
        <title>Genomic Encyclopedia of Type Strains, Phase IV (KMG-IV): sequencing the most valuable type-strain genomes for metagenomic binning, comparative biology and taxonomic classification.</title>
        <authorList>
            <person name="Goeker M."/>
        </authorList>
    </citation>
    <scope>NUCLEOTIDE SEQUENCE [LARGE SCALE GENOMIC DNA]</scope>
    <source>
        <strain evidence="1">DSM 105720</strain>
    </source>
</reference>
<accession>A0A840D2E1</accession>
<keyword evidence="2" id="KW-1185">Reference proteome</keyword>
<comment type="caution">
    <text evidence="1">The sequence shown here is derived from an EMBL/GenBank/DDBJ whole genome shotgun (WGS) entry which is preliminary data.</text>
</comment>
<proteinExistence type="predicted"/>
<evidence type="ECO:0000313" key="1">
    <source>
        <dbReference type="EMBL" id="MBB4042652.1"/>
    </source>
</evidence>
<dbReference type="EMBL" id="JACIER010000001">
    <property type="protein sequence ID" value="MBB4042652.1"/>
    <property type="molecule type" value="Genomic_DNA"/>
</dbReference>
<evidence type="ECO:0000313" key="2">
    <source>
        <dbReference type="Proteomes" id="UP000560658"/>
    </source>
</evidence>
<sequence>MKRFSIVVLSFICAVQILFASDTINSVSNETISLDEIRL</sequence>
<gene>
    <name evidence="1" type="ORF">GGR06_000411</name>
</gene>
<protein>
    <submittedName>
        <fullName evidence="1">Uncharacterized protein</fullName>
    </submittedName>
</protein>
<organism evidence="1 2">
    <name type="scientific">Bacteroides reticulotermitis</name>
    <dbReference type="NCBI Taxonomy" id="1133319"/>
    <lineage>
        <taxon>Bacteria</taxon>
        <taxon>Pseudomonadati</taxon>
        <taxon>Bacteroidota</taxon>
        <taxon>Bacteroidia</taxon>
        <taxon>Bacteroidales</taxon>
        <taxon>Bacteroidaceae</taxon>
        <taxon>Bacteroides</taxon>
    </lineage>
</organism>